<dbReference type="InterPro" id="IPR000719">
    <property type="entry name" value="Prot_kinase_dom"/>
</dbReference>
<keyword evidence="4" id="KW-1185">Reference proteome</keyword>
<evidence type="ECO:0000259" key="2">
    <source>
        <dbReference type="PROSITE" id="PS50011"/>
    </source>
</evidence>
<dbReference type="PANTHER" id="PTHR44167:SF24">
    <property type="entry name" value="SERINE_THREONINE-PROTEIN KINASE CHK2"/>
    <property type="match status" value="1"/>
</dbReference>
<dbReference type="PANTHER" id="PTHR44167">
    <property type="entry name" value="OVARIAN-SPECIFIC SERINE/THREONINE-PROTEIN KINASE LOK-RELATED"/>
    <property type="match status" value="1"/>
</dbReference>
<organism evidence="3 4">
    <name type="scientific">Sporothrix eucalyptigena</name>
    <dbReference type="NCBI Taxonomy" id="1812306"/>
    <lineage>
        <taxon>Eukaryota</taxon>
        <taxon>Fungi</taxon>
        <taxon>Dikarya</taxon>
        <taxon>Ascomycota</taxon>
        <taxon>Pezizomycotina</taxon>
        <taxon>Sordariomycetes</taxon>
        <taxon>Sordariomycetidae</taxon>
        <taxon>Ophiostomatales</taxon>
        <taxon>Ophiostomataceae</taxon>
        <taxon>Sporothrix</taxon>
    </lineage>
</organism>
<accession>A0ABP0AXP3</accession>
<protein>
    <recommendedName>
        <fullName evidence="2">Protein kinase domain-containing protein</fullName>
    </recommendedName>
</protein>
<dbReference type="EMBL" id="CAWUHD010000008">
    <property type="protein sequence ID" value="CAK7212033.1"/>
    <property type="molecule type" value="Genomic_DNA"/>
</dbReference>
<dbReference type="Proteomes" id="UP001642482">
    <property type="component" value="Unassembled WGS sequence"/>
</dbReference>
<dbReference type="Gene3D" id="1.10.510.10">
    <property type="entry name" value="Transferase(Phosphotransferase) domain 1"/>
    <property type="match status" value="1"/>
</dbReference>
<sequence length="297" mass="32807">MTDAEIAEDVLYQMALALKFLARYKMVHRDIKPANILYETRLQADGISSYYHFQLADFNLSNESASARTFAGTQTFMAPEVYDRKLQSCNADIWSLFVTIVWIHNVDDFRSYITEDKIQLRDKITEISQQAMFANICDMAIQDPKYRVSARDLVSRLEGTSTRMPPTASGSTVTSMTQGPSGNEQGDASFTFVPYISDEIARGFSSNFSSRPTIGSSSMNGQSALGEFSGVAGPSTTTIYHNGRINEDYGYQYPRNEDVMADGEAAFAATTEDVPEGDGEEGGGEGEGVRYGHAYLY</sequence>
<feature type="region of interest" description="Disordered" evidence="1">
    <location>
        <begin position="157"/>
        <end position="183"/>
    </location>
</feature>
<comment type="caution">
    <text evidence="3">The sequence shown here is derived from an EMBL/GenBank/DDBJ whole genome shotgun (WGS) entry which is preliminary data.</text>
</comment>
<dbReference type="InterPro" id="IPR008271">
    <property type="entry name" value="Ser/Thr_kinase_AS"/>
</dbReference>
<dbReference type="PROSITE" id="PS50011">
    <property type="entry name" value="PROTEIN_KINASE_DOM"/>
    <property type="match status" value="1"/>
</dbReference>
<evidence type="ECO:0000313" key="4">
    <source>
        <dbReference type="Proteomes" id="UP001642482"/>
    </source>
</evidence>
<reference evidence="3 4" key="1">
    <citation type="submission" date="2024-01" db="EMBL/GenBank/DDBJ databases">
        <authorList>
            <person name="Allen C."/>
            <person name="Tagirdzhanova G."/>
        </authorList>
    </citation>
    <scope>NUCLEOTIDE SEQUENCE [LARGE SCALE GENOMIC DNA]</scope>
</reference>
<name>A0ABP0AXP3_9PEZI</name>
<gene>
    <name evidence="3" type="ORF">SEUCBS140593_001367</name>
</gene>
<feature type="compositionally biased region" description="Polar residues" evidence="1">
    <location>
        <begin position="158"/>
        <end position="183"/>
    </location>
</feature>
<proteinExistence type="predicted"/>
<feature type="region of interest" description="Disordered" evidence="1">
    <location>
        <begin position="270"/>
        <end position="290"/>
    </location>
</feature>
<feature type="compositionally biased region" description="Acidic residues" evidence="1">
    <location>
        <begin position="273"/>
        <end position="284"/>
    </location>
</feature>
<evidence type="ECO:0000256" key="1">
    <source>
        <dbReference type="SAM" id="MobiDB-lite"/>
    </source>
</evidence>
<dbReference type="SUPFAM" id="SSF56112">
    <property type="entry name" value="Protein kinase-like (PK-like)"/>
    <property type="match status" value="1"/>
</dbReference>
<feature type="domain" description="Protein kinase" evidence="2">
    <location>
        <begin position="1"/>
        <end position="164"/>
    </location>
</feature>
<evidence type="ECO:0000313" key="3">
    <source>
        <dbReference type="EMBL" id="CAK7212033.1"/>
    </source>
</evidence>
<dbReference type="InterPro" id="IPR011009">
    <property type="entry name" value="Kinase-like_dom_sf"/>
</dbReference>
<dbReference type="PROSITE" id="PS00108">
    <property type="entry name" value="PROTEIN_KINASE_ST"/>
    <property type="match status" value="1"/>
</dbReference>
<dbReference type="Pfam" id="PF00069">
    <property type="entry name" value="Pkinase"/>
    <property type="match status" value="1"/>
</dbReference>